<feature type="transmembrane region" description="Helical" evidence="5">
    <location>
        <begin position="14"/>
        <end position="34"/>
    </location>
</feature>
<comment type="subcellular location">
    <subcellularLocation>
        <location evidence="1">Membrane</location>
        <topology evidence="1">Multi-pass membrane protein</topology>
    </subcellularLocation>
</comment>
<dbReference type="Pfam" id="PF00146">
    <property type="entry name" value="NADHdh"/>
    <property type="match status" value="1"/>
</dbReference>
<evidence type="ECO:0000256" key="1">
    <source>
        <dbReference type="ARBA" id="ARBA00004141"/>
    </source>
</evidence>
<evidence type="ECO:0000313" key="6">
    <source>
        <dbReference type="EMBL" id="GAG51201.1"/>
    </source>
</evidence>
<evidence type="ECO:0000256" key="3">
    <source>
        <dbReference type="ARBA" id="ARBA00022989"/>
    </source>
</evidence>
<proteinExistence type="predicted"/>
<evidence type="ECO:0000256" key="4">
    <source>
        <dbReference type="ARBA" id="ARBA00023136"/>
    </source>
</evidence>
<comment type="caution">
    <text evidence="6">The sequence shown here is derived from an EMBL/GenBank/DDBJ whole genome shotgun (WGS) entry which is preliminary data.</text>
</comment>
<keyword evidence="2 5" id="KW-0812">Transmembrane</keyword>
<dbReference type="EMBL" id="BARS01057428">
    <property type="protein sequence ID" value="GAG51201.1"/>
    <property type="molecule type" value="Genomic_DNA"/>
</dbReference>
<reference evidence="6" key="1">
    <citation type="journal article" date="2014" name="Front. Microbiol.">
        <title>High frequency of phylogenetically diverse reductive dehalogenase-homologous genes in deep subseafloor sedimentary metagenomes.</title>
        <authorList>
            <person name="Kawai M."/>
            <person name="Futagami T."/>
            <person name="Toyoda A."/>
            <person name="Takaki Y."/>
            <person name="Nishi S."/>
            <person name="Hori S."/>
            <person name="Arai W."/>
            <person name="Tsubouchi T."/>
            <person name="Morono Y."/>
            <person name="Uchiyama I."/>
            <person name="Ito T."/>
            <person name="Fujiyama A."/>
            <person name="Inagaki F."/>
            <person name="Takami H."/>
        </authorList>
    </citation>
    <scope>NUCLEOTIDE SEQUENCE</scope>
    <source>
        <strain evidence="6">Expedition CK06-06</strain>
    </source>
</reference>
<protein>
    <recommendedName>
        <fullName evidence="7">NADH-quinone oxidoreductase subunit H</fullName>
    </recommendedName>
</protein>
<keyword evidence="4 5" id="KW-0472">Membrane</keyword>
<organism evidence="6">
    <name type="scientific">marine sediment metagenome</name>
    <dbReference type="NCBI Taxonomy" id="412755"/>
    <lineage>
        <taxon>unclassified sequences</taxon>
        <taxon>metagenomes</taxon>
        <taxon>ecological metagenomes</taxon>
    </lineage>
</organism>
<accession>X0ZSJ3</accession>
<evidence type="ECO:0000256" key="2">
    <source>
        <dbReference type="ARBA" id="ARBA00022692"/>
    </source>
</evidence>
<sequence length="140" mass="16372">ILTTLFLGGGNGPLLPAALWFMIKVLLVFLILVWIRATMPRLRVDQLMEFSWKFLFPLAVVNIFITGIEVIVWPEFPWWLMFINITIAAILIILWSSMFRVYGERVSLRHFGRGVAKGMALTFRHLFRHPITVQYPEQRL</sequence>
<dbReference type="InterPro" id="IPR001694">
    <property type="entry name" value="NADH_UbQ_OxRdtase_su1/FPO"/>
</dbReference>
<dbReference type="GO" id="GO:0016020">
    <property type="term" value="C:membrane"/>
    <property type="evidence" value="ECO:0007669"/>
    <property type="project" value="UniProtKB-SubCell"/>
</dbReference>
<gene>
    <name evidence="6" type="ORF">S01H1_84201</name>
</gene>
<feature type="transmembrane region" description="Helical" evidence="5">
    <location>
        <begin position="54"/>
        <end position="73"/>
    </location>
</feature>
<dbReference type="AlphaFoldDB" id="X0ZSJ3"/>
<evidence type="ECO:0008006" key="7">
    <source>
        <dbReference type="Google" id="ProtNLM"/>
    </source>
</evidence>
<keyword evidence="3 5" id="KW-1133">Transmembrane helix</keyword>
<name>X0ZSJ3_9ZZZZ</name>
<feature type="transmembrane region" description="Helical" evidence="5">
    <location>
        <begin position="79"/>
        <end position="103"/>
    </location>
</feature>
<feature type="non-terminal residue" evidence="6">
    <location>
        <position position="140"/>
    </location>
</feature>
<feature type="non-terminal residue" evidence="6">
    <location>
        <position position="1"/>
    </location>
</feature>
<evidence type="ECO:0000256" key="5">
    <source>
        <dbReference type="SAM" id="Phobius"/>
    </source>
</evidence>